<sequence>MSHGEIQTDEYAYRPIPPPTQQPSDAQLVLTLLHLVCLTSALCGNVSQFVLQLYTHRHRDGYPVQHLLTIFFGLNVAVSLGIPWLIVTTLVRYWTFGKAACRIYQGSLLLGKITLPYVISFLYILLVTTQLKKVNPEDNYSLIFETFDCDSAVEPPVYPETLRFLVEFLIPFSLTSYFALRLRSGLKASDLLFTTLHGCSANLRRFTNLFPSDLDVSDYSLLLPYFSSALTWIPAANISSLLASFQIINSPTSPAGEVRSCRVVRLLVPPQNDHNSPCRQPLDSREHSGGYSMN</sequence>
<dbReference type="AlphaFoldDB" id="A0A8S1HQN7"/>
<evidence type="ECO:0000256" key="1">
    <source>
        <dbReference type="SAM" id="MobiDB-lite"/>
    </source>
</evidence>
<proteinExistence type="predicted"/>
<evidence type="ECO:0000313" key="3">
    <source>
        <dbReference type="EMBL" id="CAD6197525.1"/>
    </source>
</evidence>
<keyword evidence="2" id="KW-0812">Transmembrane</keyword>
<feature type="transmembrane region" description="Helical" evidence="2">
    <location>
        <begin position="28"/>
        <end position="50"/>
    </location>
</feature>
<comment type="caution">
    <text evidence="3">The sequence shown here is derived from an EMBL/GenBank/DDBJ whole genome shotgun (WGS) entry which is preliminary data.</text>
</comment>
<dbReference type="OrthoDB" id="5873366at2759"/>
<feature type="transmembrane region" description="Helical" evidence="2">
    <location>
        <begin position="106"/>
        <end position="126"/>
    </location>
</feature>
<feature type="region of interest" description="Disordered" evidence="1">
    <location>
        <begin position="272"/>
        <end position="294"/>
    </location>
</feature>
<dbReference type="Proteomes" id="UP000835052">
    <property type="component" value="Unassembled WGS sequence"/>
</dbReference>
<name>A0A8S1HQN7_9PELO</name>
<gene>
    <name evidence="3" type="ORF">CAUJ_LOCUS13434</name>
</gene>
<keyword evidence="2" id="KW-0472">Membrane</keyword>
<dbReference type="EMBL" id="CAJGYM010000096">
    <property type="protein sequence ID" value="CAD6197525.1"/>
    <property type="molecule type" value="Genomic_DNA"/>
</dbReference>
<accession>A0A8S1HQN7</accession>
<feature type="transmembrane region" description="Helical" evidence="2">
    <location>
        <begin position="70"/>
        <end position="94"/>
    </location>
</feature>
<keyword evidence="2" id="KW-1133">Transmembrane helix</keyword>
<reference evidence="3" key="1">
    <citation type="submission" date="2020-10" db="EMBL/GenBank/DDBJ databases">
        <authorList>
            <person name="Kikuchi T."/>
        </authorList>
    </citation>
    <scope>NUCLEOTIDE SEQUENCE</scope>
    <source>
        <strain evidence="3">NKZ352</strain>
    </source>
</reference>
<evidence type="ECO:0000313" key="4">
    <source>
        <dbReference type="Proteomes" id="UP000835052"/>
    </source>
</evidence>
<organism evidence="3 4">
    <name type="scientific">Caenorhabditis auriculariae</name>
    <dbReference type="NCBI Taxonomy" id="2777116"/>
    <lineage>
        <taxon>Eukaryota</taxon>
        <taxon>Metazoa</taxon>
        <taxon>Ecdysozoa</taxon>
        <taxon>Nematoda</taxon>
        <taxon>Chromadorea</taxon>
        <taxon>Rhabditida</taxon>
        <taxon>Rhabditina</taxon>
        <taxon>Rhabditomorpha</taxon>
        <taxon>Rhabditoidea</taxon>
        <taxon>Rhabditidae</taxon>
        <taxon>Peloderinae</taxon>
        <taxon>Caenorhabditis</taxon>
    </lineage>
</organism>
<evidence type="ECO:0000256" key="2">
    <source>
        <dbReference type="SAM" id="Phobius"/>
    </source>
</evidence>
<keyword evidence="4" id="KW-1185">Reference proteome</keyword>
<protein>
    <submittedName>
        <fullName evidence="3">Uncharacterized protein</fullName>
    </submittedName>
</protein>